<dbReference type="GeneID" id="19239119"/>
<dbReference type="HOGENOM" id="CLU_509018_0_0_1"/>
<gene>
    <name evidence="3" type="ORF">EPUS_04085</name>
</gene>
<dbReference type="InterPro" id="IPR011990">
    <property type="entry name" value="TPR-like_helical_dom_sf"/>
</dbReference>
<dbReference type="GO" id="GO:0006515">
    <property type="term" value="P:protein quality control for misfolded or incompletely synthesized proteins"/>
    <property type="evidence" value="ECO:0007669"/>
    <property type="project" value="TreeGrafter"/>
</dbReference>
<dbReference type="eggNOG" id="ENOG502RZH4">
    <property type="taxonomic scope" value="Eukaryota"/>
</dbReference>
<keyword evidence="4" id="KW-1185">Reference proteome</keyword>
<dbReference type="Gene3D" id="1.25.40.10">
    <property type="entry name" value="Tetratricopeptide repeat domain"/>
    <property type="match status" value="1"/>
</dbReference>
<dbReference type="GO" id="GO:0031942">
    <property type="term" value="C:i-AAA complex"/>
    <property type="evidence" value="ECO:0007669"/>
    <property type="project" value="TreeGrafter"/>
</dbReference>
<keyword evidence="2" id="KW-0812">Transmembrane</keyword>
<keyword evidence="2" id="KW-1133">Transmembrane helix</keyword>
<feature type="compositionally biased region" description="Polar residues" evidence="1">
    <location>
        <begin position="209"/>
        <end position="218"/>
    </location>
</feature>
<dbReference type="Proteomes" id="UP000019373">
    <property type="component" value="Unassembled WGS sequence"/>
</dbReference>
<organism evidence="3 4">
    <name type="scientific">Endocarpon pusillum (strain Z07020 / HMAS-L-300199)</name>
    <name type="common">Lichen-forming fungus</name>
    <dbReference type="NCBI Taxonomy" id="1263415"/>
    <lineage>
        <taxon>Eukaryota</taxon>
        <taxon>Fungi</taxon>
        <taxon>Dikarya</taxon>
        <taxon>Ascomycota</taxon>
        <taxon>Pezizomycotina</taxon>
        <taxon>Eurotiomycetes</taxon>
        <taxon>Chaetothyriomycetidae</taxon>
        <taxon>Verrucariales</taxon>
        <taxon>Verrucariaceae</taxon>
        <taxon>Endocarpon</taxon>
    </lineage>
</organism>
<protein>
    <submittedName>
        <fullName evidence="3">Uncharacterized protein</fullName>
    </submittedName>
</protein>
<evidence type="ECO:0000313" key="4">
    <source>
        <dbReference type="Proteomes" id="UP000019373"/>
    </source>
</evidence>
<dbReference type="RefSeq" id="XP_007800890.1">
    <property type="nucleotide sequence ID" value="XM_007802699.1"/>
</dbReference>
<proteinExistence type="predicted"/>
<dbReference type="EMBL" id="KE720951">
    <property type="protein sequence ID" value="ERF73462.1"/>
    <property type="molecule type" value="Genomic_DNA"/>
</dbReference>
<feature type="region of interest" description="Disordered" evidence="1">
    <location>
        <begin position="206"/>
        <end position="237"/>
    </location>
</feature>
<dbReference type="InterPro" id="IPR040201">
    <property type="entry name" value="Mrg3-like"/>
</dbReference>
<feature type="compositionally biased region" description="Low complexity" evidence="1">
    <location>
        <begin position="219"/>
        <end position="236"/>
    </location>
</feature>
<reference evidence="4" key="1">
    <citation type="journal article" date="2014" name="BMC Genomics">
        <title>Genome characteristics reveal the impact of lichenization on lichen-forming fungus Endocarpon pusillum Hedwig (Verrucariales, Ascomycota).</title>
        <authorList>
            <person name="Wang Y.-Y."/>
            <person name="Liu B."/>
            <person name="Zhang X.-Y."/>
            <person name="Zhou Q.-M."/>
            <person name="Zhang T."/>
            <person name="Li H."/>
            <person name="Yu Y.-F."/>
            <person name="Zhang X.-L."/>
            <person name="Hao X.-Y."/>
            <person name="Wang M."/>
            <person name="Wang L."/>
            <person name="Wei J.-C."/>
        </authorList>
    </citation>
    <scope>NUCLEOTIDE SEQUENCE [LARGE SCALE GENOMIC DNA]</scope>
    <source>
        <strain evidence="4">Z07020 / HMAS-L-300199</strain>
    </source>
</reference>
<evidence type="ECO:0000313" key="3">
    <source>
        <dbReference type="EMBL" id="ERF73462.1"/>
    </source>
</evidence>
<dbReference type="GO" id="GO:0051787">
    <property type="term" value="F:misfolded protein binding"/>
    <property type="evidence" value="ECO:0007669"/>
    <property type="project" value="TreeGrafter"/>
</dbReference>
<name>U1G7Q2_ENDPU</name>
<dbReference type="OMA" id="CHTVILM"/>
<dbReference type="OrthoDB" id="10050400at2759"/>
<dbReference type="PANTHER" id="PTHR28142">
    <property type="entry name" value="MITOCHONDRIAL INNER MEMBRANE I-AAA PROTEASE SUPERCOMPLEX SUBUNIT MGR3-RELATED"/>
    <property type="match status" value="1"/>
</dbReference>
<feature type="transmembrane region" description="Helical" evidence="2">
    <location>
        <begin position="82"/>
        <end position="103"/>
    </location>
</feature>
<accession>U1G7Q2</accession>
<sequence length="535" mass="59220">MAGVAMLSRAGQKALPKVVLGQNLRAIRSYHASRYHTSLRPSGCMRQLVKVQHGWRCSFTTTRTPTDKLRNVIHKARQDHTFLFPTLLVASFASVCWLTLLTYDAYTREKPTLGDFPPEVERHLRNAIWYTEIKPEPTIAADSFTRAIEQAEREGMDPFSPEFTGIHIRFAAALEKFGQAKGAVQILERLADDLVEKIEDIDRGRATQLKASTTQSNKGEAPGSSARSSAGATVGAQESERARLVKRAIECKVKISNLYGSDYIQDNATAKRVTDEAMKMFIEAMRDPRSLRFDENRAGITADEAGALLSGAGGINMIWGDFGTALEIFKLALTAVRQATKGKPSCHEAFVLGDMSAAAARLLDEPNAVIDGKPATEASIKHTRHILRGWAQEALQCAQAVESSERNPLCSMAVLTAWSHMAGALKALGDLKGSRAMWEQVLDTSKRPDLQLLVPFAQGALRDLMQWKEVGSLTMLQHLIALYDTLPLWLLPAQQKFHLSQCSKRDPSADSRILCHHTLGQNSAQMWVPLLYWRS</sequence>
<dbReference type="AlphaFoldDB" id="U1G7Q2"/>
<evidence type="ECO:0000256" key="2">
    <source>
        <dbReference type="SAM" id="Phobius"/>
    </source>
</evidence>
<evidence type="ECO:0000256" key="1">
    <source>
        <dbReference type="SAM" id="MobiDB-lite"/>
    </source>
</evidence>
<dbReference type="PANTHER" id="PTHR28142:SF1">
    <property type="entry name" value="MITOCHONDRIAL INNER MEMBRANE I-AAA PROTEASE SUPERCOMPLEX SUBUNIT MGR3-RELATED"/>
    <property type="match status" value="1"/>
</dbReference>
<keyword evidence="2" id="KW-0472">Membrane</keyword>